<organism evidence="1 2">
    <name type="scientific">Centaurea solstitialis</name>
    <name type="common">yellow star-thistle</name>
    <dbReference type="NCBI Taxonomy" id="347529"/>
    <lineage>
        <taxon>Eukaryota</taxon>
        <taxon>Viridiplantae</taxon>
        <taxon>Streptophyta</taxon>
        <taxon>Embryophyta</taxon>
        <taxon>Tracheophyta</taxon>
        <taxon>Spermatophyta</taxon>
        <taxon>Magnoliopsida</taxon>
        <taxon>eudicotyledons</taxon>
        <taxon>Gunneridae</taxon>
        <taxon>Pentapetalae</taxon>
        <taxon>asterids</taxon>
        <taxon>campanulids</taxon>
        <taxon>Asterales</taxon>
        <taxon>Asteraceae</taxon>
        <taxon>Carduoideae</taxon>
        <taxon>Cardueae</taxon>
        <taxon>Centaureinae</taxon>
        <taxon>Centaurea</taxon>
    </lineage>
</organism>
<reference evidence="1" key="1">
    <citation type="submission" date="2023-03" db="EMBL/GenBank/DDBJ databases">
        <title>Chromosome-scale reference genome and RAD-based genetic map of yellow starthistle (Centaurea solstitialis) reveal putative structural variation and QTLs associated with invader traits.</title>
        <authorList>
            <person name="Reatini B."/>
            <person name="Cang F.A."/>
            <person name="Jiang Q."/>
            <person name="Mckibben M.T.W."/>
            <person name="Barker M.S."/>
            <person name="Rieseberg L.H."/>
            <person name="Dlugosch K.M."/>
        </authorList>
    </citation>
    <scope>NUCLEOTIDE SEQUENCE</scope>
    <source>
        <strain evidence="1">CAN-66</strain>
        <tissue evidence="1">Leaf</tissue>
    </source>
</reference>
<sequence length="115" mass="13465">MAAVANKEFRLNVIFNETLIVHGRNPLTPLDLTHIPLVKHVSVEAENQSQHIKDLHQKVRDQIIKHNAGYQSRTNKHRKQVVYKEGDLVWIHLQKERFPTGRFRKLKAHADRGEH</sequence>
<evidence type="ECO:0000313" key="1">
    <source>
        <dbReference type="EMBL" id="KAJ9535594.1"/>
    </source>
</evidence>
<dbReference type="EMBL" id="JARYMX010000188">
    <property type="protein sequence ID" value="KAJ9535594.1"/>
    <property type="molecule type" value="Genomic_DNA"/>
</dbReference>
<proteinExistence type="predicted"/>
<evidence type="ECO:0000313" key="2">
    <source>
        <dbReference type="Proteomes" id="UP001172457"/>
    </source>
</evidence>
<gene>
    <name evidence="1" type="ORF">OSB04_un001272</name>
</gene>
<comment type="caution">
    <text evidence="1">The sequence shown here is derived from an EMBL/GenBank/DDBJ whole genome shotgun (WGS) entry which is preliminary data.</text>
</comment>
<keyword evidence="2" id="KW-1185">Reference proteome</keyword>
<name>A0AA38W2S3_9ASTR</name>
<accession>A0AA38W2S3</accession>
<dbReference type="Proteomes" id="UP001172457">
    <property type="component" value="Unassembled WGS sequence"/>
</dbReference>
<protein>
    <submittedName>
        <fullName evidence="1">Uncharacterized protein</fullName>
    </submittedName>
</protein>
<dbReference type="AlphaFoldDB" id="A0AA38W2S3"/>